<dbReference type="VEuPathDB" id="ToxoDB:cyc_06326"/>
<proteinExistence type="predicted"/>
<evidence type="ECO:0000313" key="2">
    <source>
        <dbReference type="Proteomes" id="UP000095192"/>
    </source>
</evidence>
<name>A0A1D3D026_9EIME</name>
<reference evidence="1 2" key="1">
    <citation type="journal article" date="2016" name="BMC Genomics">
        <title>Comparative genomics reveals Cyclospora cayetanensis possesses coccidia-like metabolism and invasion components but unique surface antigens.</title>
        <authorList>
            <person name="Liu S."/>
            <person name="Wang L."/>
            <person name="Zheng H."/>
            <person name="Xu Z."/>
            <person name="Roellig D.M."/>
            <person name="Li N."/>
            <person name="Frace M.A."/>
            <person name="Tang K."/>
            <person name="Arrowood M.J."/>
            <person name="Moss D.M."/>
            <person name="Zhang L."/>
            <person name="Feng Y."/>
            <person name="Xiao L."/>
        </authorList>
    </citation>
    <scope>NUCLEOTIDE SEQUENCE [LARGE SCALE GENOMIC DNA]</scope>
    <source>
        <strain evidence="1 2">CHN_HEN01</strain>
    </source>
</reference>
<gene>
    <name evidence="1" type="ORF">cyc_06326</name>
</gene>
<dbReference type="InParanoid" id="A0A1D3D026"/>
<dbReference type="EMBL" id="JROU02001319">
    <property type="protein sequence ID" value="OEH76807.1"/>
    <property type="molecule type" value="Genomic_DNA"/>
</dbReference>
<dbReference type="VEuPathDB" id="ToxoDB:LOC34624117"/>
<dbReference type="Proteomes" id="UP000095192">
    <property type="component" value="Unassembled WGS sequence"/>
</dbReference>
<organism evidence="1 2">
    <name type="scientific">Cyclospora cayetanensis</name>
    <dbReference type="NCBI Taxonomy" id="88456"/>
    <lineage>
        <taxon>Eukaryota</taxon>
        <taxon>Sar</taxon>
        <taxon>Alveolata</taxon>
        <taxon>Apicomplexa</taxon>
        <taxon>Conoidasida</taxon>
        <taxon>Coccidia</taxon>
        <taxon>Eucoccidiorida</taxon>
        <taxon>Eimeriorina</taxon>
        <taxon>Eimeriidae</taxon>
        <taxon>Cyclospora</taxon>
    </lineage>
</organism>
<dbReference type="InterPro" id="IPR036812">
    <property type="entry name" value="NAD(P)_OxRdtase_dom_sf"/>
</dbReference>
<dbReference type="AlphaFoldDB" id="A0A1D3D026"/>
<dbReference type="SUPFAM" id="SSF51430">
    <property type="entry name" value="NAD(P)-linked oxidoreductase"/>
    <property type="match status" value="1"/>
</dbReference>
<accession>A0A1D3D026</accession>
<sequence length="127" mass="13660">MAFRLGVPVLAYGTLAGGILTGKYLDPERFHSKGPDVRQGQDELESGVGTYRYKVRLESVADGGTHQGGPSLRSYSGATSAQLGVLSPFRCLYDHRSEDYGSAAVSSTGGKEGEAVRHRCRLQLRRG</sequence>
<keyword evidence="2" id="KW-1185">Reference proteome</keyword>
<evidence type="ECO:0000313" key="1">
    <source>
        <dbReference type="EMBL" id="OEH76807.1"/>
    </source>
</evidence>
<comment type="caution">
    <text evidence="1">The sequence shown here is derived from an EMBL/GenBank/DDBJ whole genome shotgun (WGS) entry which is preliminary data.</text>
</comment>
<protein>
    <submittedName>
        <fullName evidence="1">Aldo keto related protein</fullName>
    </submittedName>
</protein>